<evidence type="ECO:0000256" key="2">
    <source>
        <dbReference type="ARBA" id="ARBA00022485"/>
    </source>
</evidence>
<reference evidence="11" key="1">
    <citation type="submission" date="2017-06" db="EMBL/GenBank/DDBJ databases">
        <title>Whole genome sequence of Laribacter hongkongensis LHGZ1.</title>
        <authorList>
            <person name="Chen D."/>
            <person name="Wu H."/>
            <person name="Chen J."/>
        </authorList>
    </citation>
    <scope>NUCLEOTIDE SEQUENCE [LARGE SCALE GENOMIC DNA]</scope>
    <source>
        <strain evidence="11">LHGZ1</strain>
    </source>
</reference>
<dbReference type="SMART" id="SM00902">
    <property type="entry name" value="Fe_hyd_SSU"/>
    <property type="match status" value="1"/>
</dbReference>
<keyword evidence="2" id="KW-0004">4Fe-4S</keyword>
<dbReference type="Pfam" id="PF02906">
    <property type="entry name" value="Fe_hyd_lg_C"/>
    <property type="match status" value="1"/>
</dbReference>
<dbReference type="PROSITE" id="PS00198">
    <property type="entry name" value="4FE4S_FER_1"/>
    <property type="match status" value="1"/>
</dbReference>
<dbReference type="InterPro" id="IPR036010">
    <property type="entry name" value="2Fe-2S_ferredoxin-like_sf"/>
</dbReference>
<dbReference type="OrthoDB" id="9810782at2"/>
<evidence type="ECO:0000313" key="11">
    <source>
        <dbReference type="Proteomes" id="UP000197424"/>
    </source>
</evidence>
<dbReference type="InterPro" id="IPR009016">
    <property type="entry name" value="Fe_hydrogenase"/>
</dbReference>
<dbReference type="InterPro" id="IPR017896">
    <property type="entry name" value="4Fe4S_Fe-S-bd"/>
</dbReference>
<organism evidence="10 11">
    <name type="scientific">Laribacter hongkongensis</name>
    <dbReference type="NCBI Taxonomy" id="168471"/>
    <lineage>
        <taxon>Bacteria</taxon>
        <taxon>Pseudomonadati</taxon>
        <taxon>Pseudomonadota</taxon>
        <taxon>Betaproteobacteria</taxon>
        <taxon>Neisseriales</taxon>
        <taxon>Aquaspirillaceae</taxon>
        <taxon>Laribacter</taxon>
    </lineage>
</organism>
<comment type="similarity">
    <text evidence="1">Belongs to the complex I 75 kDa subunit family.</text>
</comment>
<dbReference type="GO" id="GO:0051539">
    <property type="term" value="F:4 iron, 4 sulfur cluster binding"/>
    <property type="evidence" value="ECO:0007669"/>
    <property type="project" value="UniProtKB-KW"/>
</dbReference>
<dbReference type="Gene3D" id="3.40.950.10">
    <property type="entry name" value="Fe-only Hydrogenase (Larger Subunit), Chain L, domain 3"/>
    <property type="match status" value="1"/>
</dbReference>
<dbReference type="EMBL" id="CP022115">
    <property type="protein sequence ID" value="ASJ25228.1"/>
    <property type="molecule type" value="Genomic_DNA"/>
</dbReference>
<dbReference type="CDD" id="cd00207">
    <property type="entry name" value="fer2"/>
    <property type="match status" value="1"/>
</dbReference>
<evidence type="ECO:0000259" key="7">
    <source>
        <dbReference type="PROSITE" id="PS51085"/>
    </source>
</evidence>
<feature type="domain" description="2Fe-2S ferredoxin-type" evidence="7">
    <location>
        <begin position="1"/>
        <end position="82"/>
    </location>
</feature>
<dbReference type="NCBIfam" id="TIGR02512">
    <property type="entry name" value="FeFe_hydrog_A"/>
    <property type="match status" value="1"/>
</dbReference>
<evidence type="ECO:0000256" key="3">
    <source>
        <dbReference type="ARBA" id="ARBA00022723"/>
    </source>
</evidence>
<dbReference type="InterPro" id="IPR036991">
    <property type="entry name" value="Fe_hydrogenase_ssu_sf"/>
</dbReference>
<name>A0A248LKG4_9NEIS</name>
<evidence type="ECO:0000256" key="5">
    <source>
        <dbReference type="ARBA" id="ARBA00023004"/>
    </source>
</evidence>
<feature type="domain" description="4Fe-4S His(Cys)3-ligated-type" evidence="9">
    <location>
        <begin position="82"/>
        <end position="121"/>
    </location>
</feature>
<dbReference type="InterPro" id="IPR001041">
    <property type="entry name" value="2Fe-2S_ferredoxin-type"/>
</dbReference>
<dbReference type="Pfam" id="PF10588">
    <property type="entry name" value="NADH-G_4Fe-4S_3"/>
    <property type="match status" value="1"/>
</dbReference>
<evidence type="ECO:0000256" key="6">
    <source>
        <dbReference type="ARBA" id="ARBA00023014"/>
    </source>
</evidence>
<dbReference type="FunFam" id="3.30.70.20:FF:000035">
    <property type="entry name" value="Iron hydrogenase 1"/>
    <property type="match status" value="1"/>
</dbReference>
<dbReference type="AlphaFoldDB" id="A0A248LKG4"/>
<dbReference type="SMART" id="SM00929">
    <property type="entry name" value="NADH-G_4Fe-4S_3"/>
    <property type="match status" value="1"/>
</dbReference>
<dbReference type="Gene3D" id="3.40.50.1780">
    <property type="match status" value="1"/>
</dbReference>
<dbReference type="PANTHER" id="PTHR11615">
    <property type="entry name" value="NITRATE, FORMATE, IRON DEHYDROGENASE"/>
    <property type="match status" value="1"/>
</dbReference>
<keyword evidence="4" id="KW-0677">Repeat</keyword>
<dbReference type="Proteomes" id="UP000197424">
    <property type="component" value="Chromosome"/>
</dbReference>
<feature type="domain" description="4Fe-4S ferredoxin-type" evidence="8">
    <location>
        <begin position="187"/>
        <end position="216"/>
    </location>
</feature>
<proteinExistence type="inferred from homology"/>
<dbReference type="InterPro" id="IPR017900">
    <property type="entry name" value="4Fe4S_Fe_S_CS"/>
</dbReference>
<protein>
    <submittedName>
        <fullName evidence="10">HydC</fullName>
    </submittedName>
</protein>
<dbReference type="Pfam" id="PF13510">
    <property type="entry name" value="Fer2_4"/>
    <property type="match status" value="1"/>
</dbReference>
<dbReference type="SUPFAM" id="SSF53920">
    <property type="entry name" value="Fe-only hydrogenase"/>
    <property type="match status" value="1"/>
</dbReference>
<dbReference type="SUPFAM" id="SSF54292">
    <property type="entry name" value="2Fe-2S ferredoxin-like"/>
    <property type="match status" value="1"/>
</dbReference>
<accession>A0A248LKG4</accession>
<dbReference type="InterPro" id="IPR004108">
    <property type="entry name" value="Fe_hydrogenase_lsu_C"/>
</dbReference>
<keyword evidence="6" id="KW-0411">Iron-sulfur</keyword>
<feature type="domain" description="4Fe-4S ferredoxin-type" evidence="8">
    <location>
        <begin position="144"/>
        <end position="174"/>
    </location>
</feature>
<dbReference type="InterPro" id="IPR019574">
    <property type="entry name" value="NADH_UbQ_OxRdtase_Gsu_4Fe4S-bd"/>
</dbReference>
<dbReference type="SUPFAM" id="SSF54862">
    <property type="entry name" value="4Fe-4S ferredoxins"/>
    <property type="match status" value="1"/>
</dbReference>
<sequence>MKARINGQEYEFTANETILEVARRNGIFIPTLCEMHDIRHAPGTCRVCLVGIQREGEPEPVYVTACDTPMVDGVQIFTRTPHVQELRRRQVELILDEHNQDCATCSRHGHCELLDVASVVGMSHRHFSSCQFEPTPPVPQANHSAIVYDATRCIRCLRCVAVCREVQAIDALEFIGRGQQATIALKGGNSRRESDCVSCGQCVMVCPTGALAERDETRTVMDYLVDPDIVTVFQIAPAIRVGLGEAFGLPPGTNVEGQVVAALRAIGADVILDTNFAADLVIMEEGHEVLGRVRQHEGTTFTSCCPGWVDYAEKHHPDILPMMSSTRSPQACLGSLAKSWLPTRIGIDPARVRVVSVMPCTAKKQEAARPQLGRNGVPDVDVVLTIREFARLLRREGVDLAALEPSAFDDPLMSEYSGAGAIFGASGGVMEAAIRTLYYAVNQRELGEIDVQAVRGNESVREATIEVGGDVGTLRVAIVHGLRAAGQMAEAVLAGKARYDFIEVMACPGGCIDGGGHLRHNKRYLKHAGERRAGLFAIDRARAVRQSHRNQQVRRLYEDFLGEPLSHVAHDLLHTHYHSREPKAEFCLTQLWPEGRHQD</sequence>
<gene>
    <name evidence="10" type="primary">hydC</name>
    <name evidence="10" type="ORF">LHGZ1_2397</name>
</gene>
<dbReference type="RefSeq" id="WP_088861190.1">
    <property type="nucleotide sequence ID" value="NZ_CP022115.1"/>
</dbReference>
<keyword evidence="5" id="KW-0408">Iron</keyword>
<dbReference type="Gene3D" id="4.10.260.20">
    <property type="entry name" value="Iron hydrogenase, small subunit"/>
    <property type="match status" value="1"/>
</dbReference>
<dbReference type="Pfam" id="PF12838">
    <property type="entry name" value="Fer4_7"/>
    <property type="match status" value="1"/>
</dbReference>
<dbReference type="PROSITE" id="PS51085">
    <property type="entry name" value="2FE2S_FER_2"/>
    <property type="match status" value="1"/>
</dbReference>
<dbReference type="InterPro" id="IPR013352">
    <property type="entry name" value="Fe_hydrogenase_subset"/>
</dbReference>
<dbReference type="GO" id="GO:0005506">
    <property type="term" value="F:iron ion binding"/>
    <property type="evidence" value="ECO:0007669"/>
    <property type="project" value="InterPro"/>
</dbReference>
<dbReference type="InterPro" id="IPR050340">
    <property type="entry name" value="Cytosolic_Fe-S_CAF"/>
</dbReference>
<evidence type="ECO:0000256" key="1">
    <source>
        <dbReference type="ARBA" id="ARBA00005404"/>
    </source>
</evidence>
<keyword evidence="3" id="KW-0479">Metal-binding</keyword>
<dbReference type="Gene3D" id="3.10.20.740">
    <property type="match status" value="1"/>
</dbReference>
<evidence type="ECO:0000259" key="9">
    <source>
        <dbReference type="PROSITE" id="PS51839"/>
    </source>
</evidence>
<dbReference type="PROSITE" id="PS51839">
    <property type="entry name" value="4FE4S_HC3"/>
    <property type="match status" value="1"/>
</dbReference>
<dbReference type="Pfam" id="PF02256">
    <property type="entry name" value="Fe_hyd_SSU"/>
    <property type="match status" value="1"/>
</dbReference>
<dbReference type="Gene3D" id="3.30.70.20">
    <property type="match status" value="1"/>
</dbReference>
<dbReference type="GO" id="GO:0008901">
    <property type="term" value="F:ferredoxin hydrogenase activity"/>
    <property type="evidence" value="ECO:0007669"/>
    <property type="project" value="InterPro"/>
</dbReference>
<evidence type="ECO:0000256" key="4">
    <source>
        <dbReference type="ARBA" id="ARBA00022737"/>
    </source>
</evidence>
<dbReference type="InterPro" id="IPR003149">
    <property type="entry name" value="Fe_hydrogenase_ssu"/>
</dbReference>
<evidence type="ECO:0000259" key="8">
    <source>
        <dbReference type="PROSITE" id="PS51379"/>
    </source>
</evidence>
<evidence type="ECO:0000313" key="10">
    <source>
        <dbReference type="EMBL" id="ASJ25228.1"/>
    </source>
</evidence>
<dbReference type="PROSITE" id="PS51379">
    <property type="entry name" value="4FE4S_FER_2"/>
    <property type="match status" value="2"/>
</dbReference>